<keyword evidence="9" id="KW-0479">Metal-binding</keyword>
<keyword evidence="13" id="KW-0547">Nucleotide-binding</keyword>
<comment type="function">
    <text evidence="7">Involved in mitotic DNA repair and meiotic recombination. Functions in the recombinational DNA repair pathway. Essential for interhomolog gene conversion (GC), but may have a less important role in intersister GC than spn-A/Rad51. In the presence of DNA, spn-A/Rad51 enhances the ATPase activity of okr/Rad54.</text>
</comment>
<dbReference type="FunFam" id="3.40.50.300:FF:000533">
    <property type="entry name" value="Helicase, Snf2 family"/>
    <property type="match status" value="1"/>
</dbReference>
<dbReference type="InterPro" id="IPR050496">
    <property type="entry name" value="SNF2_RAD54_helicase_repair"/>
</dbReference>
<dbReference type="PANTHER" id="PTHR45629:SF7">
    <property type="entry name" value="DNA EXCISION REPAIR PROTEIN ERCC-6-RELATED"/>
    <property type="match status" value="1"/>
</dbReference>
<name>A0A8X6LH36_TRICU</name>
<organism evidence="13 14">
    <name type="scientific">Trichonephila clavata</name>
    <name type="common">Joro spider</name>
    <name type="synonym">Nephila clavata</name>
    <dbReference type="NCBI Taxonomy" id="2740835"/>
    <lineage>
        <taxon>Eukaryota</taxon>
        <taxon>Metazoa</taxon>
        <taxon>Ecdysozoa</taxon>
        <taxon>Arthropoda</taxon>
        <taxon>Chelicerata</taxon>
        <taxon>Arachnida</taxon>
        <taxon>Araneae</taxon>
        <taxon>Araneomorphae</taxon>
        <taxon>Entelegynae</taxon>
        <taxon>Araneoidea</taxon>
        <taxon>Nephilidae</taxon>
        <taxon>Trichonephila</taxon>
    </lineage>
</organism>
<dbReference type="GO" id="GO:0015616">
    <property type="term" value="F:DNA translocase activity"/>
    <property type="evidence" value="ECO:0007669"/>
    <property type="project" value="TreeGrafter"/>
</dbReference>
<dbReference type="Gene3D" id="3.40.50.300">
    <property type="entry name" value="P-loop containing nucleotide triphosphate hydrolases"/>
    <property type="match status" value="1"/>
</dbReference>
<dbReference type="InterPro" id="IPR027417">
    <property type="entry name" value="P-loop_NTPase"/>
</dbReference>
<evidence type="ECO:0000256" key="4">
    <source>
        <dbReference type="ARBA" id="ARBA00022776"/>
    </source>
</evidence>
<dbReference type="InterPro" id="IPR000330">
    <property type="entry name" value="SNF2_N"/>
</dbReference>
<dbReference type="PROSITE" id="PS51192">
    <property type="entry name" value="HELICASE_ATP_BIND_1"/>
    <property type="match status" value="1"/>
</dbReference>
<dbReference type="InterPro" id="IPR038718">
    <property type="entry name" value="SNF2-like_sf"/>
</dbReference>
<dbReference type="GO" id="GO:0008270">
    <property type="term" value="F:zinc ion binding"/>
    <property type="evidence" value="ECO:0007669"/>
    <property type="project" value="UniProtKB-KW"/>
</dbReference>
<feature type="domain" description="Helicase C-terminal" evidence="12">
    <location>
        <begin position="1008"/>
        <end position="1164"/>
    </location>
</feature>
<sequence length="1178" mass="135274">MSIYGRTWWGKKWLQSFNEVDYDNRLSRGRTYANTGRAFGIQINGNTITAKVSGSRPHPYKVKITLNELNSSAIRCIIENSPSILPKLINKQLPTLLFDKLNDSGIKLFPSNWEEMNASCNCPDWAMPCKHIAAVIYLIAAEIDKNPFVIFNIHNCDLLSLIDDFGNGKLENIQSILKINDLFKSSSKVKVYDQVNLNDIDLSTIPNLASCIENILTNNPLFFEKNFHSILQTAYKHWQKYPTGKSDYSFYSSKKKLSEEELFTTKWGSIEHWQTFQLLIDNQYQLIQVNNGIANSFMLSESVSRNIAQFLNDIPISLLHKLNPELRFMHMISQFARMLMEKSALVPQILQNKRGEFIIRWIPALFNESVKEIHRKISSMCPPLLIQYQKTSIEPEEQVNIAISFILLGYMANNFPAALDKYREKNTFPSSMDKYRDKHIFALFFTGSAYKFSEFSNREIPQAINLWLSRLYLTDKPYKLYLMVKDYYERFELDIQVSLDDGKSIIKLKKALSNCSTKLSILSDMGMLSEYIPELERSIDDSSRLLFSLDDFAPLFLNILPVLRAIGIIVILPKSLEKILKPKLSLNLSAKGKIEEDRKSFLTLEKLLKFDWKIAIGDKEISITEFKKLLKDSRGLIKIIDQYVLLDDKEVEALLKKFDKLPEHLSQVELMQAALGGELDGAKVGLDQQIKSLFEKLNTYVPVDIPSNLTAQLRPYQKRGFSWLVQNIEMGFGSIIADDMGLGKTLQVIAAILYCKNAGFLDEDKVLVVAPTSILSNWQREMERFAPELKLFIYHGQNRELANDYDVALTSYGLARRDKKELNRVGWFLLVIDEAQNIKNPHSEQTKAIKAIAAKNKIAMSGTPVENRLLEYWSIFDFTNKYYLGTPKEFKTRFATPIEKARDKVCLERLMKVTHPFMLRRVKSDKSIIEDLPDKIENNRYCSLTPEQTALYQEVVNTTMKKIERSEGIERKGLILKLINALKQVCNHPSHFGKKKRASIEQSGKMQMLEEILVGISEFAEKSLIFTQYTEMGEIMAKMLEERFKSMVPFLHGGLSRKARDKMVNDFENSFQSNILIVSLKAGGTGLNLTAANHVIHYDLWWNPAVEAQATDRAYRIGQERNVMVYRLLSTGTFEERIDEMIQSKKELANLTISSGESWITEFSNNQLKDLINIRNAV</sequence>
<dbReference type="EMBL" id="BMAO01035938">
    <property type="protein sequence ID" value="GFR06984.1"/>
    <property type="molecule type" value="Genomic_DNA"/>
</dbReference>
<evidence type="ECO:0000256" key="7">
    <source>
        <dbReference type="ARBA" id="ARBA00024776"/>
    </source>
</evidence>
<feature type="domain" description="SWIM-type" evidence="10">
    <location>
        <begin position="109"/>
        <end position="140"/>
    </location>
</feature>
<keyword evidence="5" id="KW-0378">Hydrolase</keyword>
<dbReference type="Pfam" id="PF00271">
    <property type="entry name" value="Helicase_C"/>
    <property type="match status" value="1"/>
</dbReference>
<dbReference type="InterPro" id="IPR007527">
    <property type="entry name" value="Znf_SWIM"/>
</dbReference>
<dbReference type="GO" id="GO:0004386">
    <property type="term" value="F:helicase activity"/>
    <property type="evidence" value="ECO:0007669"/>
    <property type="project" value="UniProtKB-KW"/>
</dbReference>
<dbReference type="Pfam" id="PF00176">
    <property type="entry name" value="SNF2-rel_dom"/>
    <property type="match status" value="1"/>
</dbReference>
<proteinExistence type="predicted"/>
<dbReference type="InterPro" id="IPR014001">
    <property type="entry name" value="Helicase_ATP-bd"/>
</dbReference>
<evidence type="ECO:0000313" key="13">
    <source>
        <dbReference type="EMBL" id="GFR06984.1"/>
    </source>
</evidence>
<dbReference type="CDD" id="cd18012">
    <property type="entry name" value="DEXQc_arch_SWI2_SNF2"/>
    <property type="match status" value="1"/>
</dbReference>
<dbReference type="InterPro" id="IPR001650">
    <property type="entry name" value="Helicase_C-like"/>
</dbReference>
<evidence type="ECO:0000313" key="14">
    <source>
        <dbReference type="Proteomes" id="UP000887116"/>
    </source>
</evidence>
<evidence type="ECO:0000256" key="8">
    <source>
        <dbReference type="ARBA" id="ARBA00029956"/>
    </source>
</evidence>
<keyword evidence="3" id="KW-0132">Cell division</keyword>
<dbReference type="SMART" id="SM00487">
    <property type="entry name" value="DEXDc"/>
    <property type="match status" value="1"/>
</dbReference>
<evidence type="ECO:0000259" key="11">
    <source>
        <dbReference type="PROSITE" id="PS51192"/>
    </source>
</evidence>
<protein>
    <recommendedName>
        <fullName evidence="2">DNA repair and recombination protein RAD54-like</fullName>
    </recommendedName>
    <alternativeName>
        <fullName evidence="8">Protein okra</fullName>
    </alternativeName>
</protein>
<dbReference type="GO" id="GO:0005524">
    <property type="term" value="F:ATP binding"/>
    <property type="evidence" value="ECO:0007669"/>
    <property type="project" value="InterPro"/>
</dbReference>
<evidence type="ECO:0000259" key="10">
    <source>
        <dbReference type="PROSITE" id="PS50966"/>
    </source>
</evidence>
<keyword evidence="13" id="KW-0347">Helicase</keyword>
<dbReference type="Pfam" id="PF04434">
    <property type="entry name" value="SWIM"/>
    <property type="match status" value="1"/>
</dbReference>
<comment type="subunit">
    <text evidence="1">Interacts (via N-terminus) with spn-A/Rad51.</text>
</comment>
<keyword evidence="13" id="KW-0067">ATP-binding</keyword>
<evidence type="ECO:0000256" key="9">
    <source>
        <dbReference type="PROSITE-ProRule" id="PRU00325"/>
    </source>
</evidence>
<dbReference type="Pfam" id="PF12419">
    <property type="entry name" value="DUF3670"/>
    <property type="match status" value="1"/>
</dbReference>
<evidence type="ECO:0000256" key="5">
    <source>
        <dbReference type="ARBA" id="ARBA00022801"/>
    </source>
</evidence>
<dbReference type="GO" id="GO:0016787">
    <property type="term" value="F:hydrolase activity"/>
    <property type="evidence" value="ECO:0007669"/>
    <property type="project" value="UniProtKB-KW"/>
</dbReference>
<keyword evidence="9" id="KW-0862">Zinc</keyword>
<dbReference type="OrthoDB" id="9993242at2759"/>
<comment type="caution">
    <text evidence="13">The sequence shown here is derived from an EMBL/GenBank/DDBJ whole genome shotgun (WGS) entry which is preliminary data.</text>
</comment>
<keyword evidence="6" id="KW-0131">Cell cycle</keyword>
<dbReference type="SMART" id="SM00490">
    <property type="entry name" value="HELICc"/>
    <property type="match status" value="1"/>
</dbReference>
<evidence type="ECO:0000256" key="6">
    <source>
        <dbReference type="ARBA" id="ARBA00023306"/>
    </source>
</evidence>
<dbReference type="PROSITE" id="PS50966">
    <property type="entry name" value="ZF_SWIM"/>
    <property type="match status" value="1"/>
</dbReference>
<feature type="domain" description="Helicase ATP-binding" evidence="11">
    <location>
        <begin position="725"/>
        <end position="882"/>
    </location>
</feature>
<reference evidence="13" key="1">
    <citation type="submission" date="2020-07" db="EMBL/GenBank/DDBJ databases">
        <title>Multicomponent nature underlies the extraordinary mechanical properties of spider dragline silk.</title>
        <authorList>
            <person name="Kono N."/>
            <person name="Nakamura H."/>
            <person name="Mori M."/>
            <person name="Yoshida Y."/>
            <person name="Ohtoshi R."/>
            <person name="Malay A.D."/>
            <person name="Moran D.A.P."/>
            <person name="Tomita M."/>
            <person name="Numata K."/>
            <person name="Arakawa K."/>
        </authorList>
    </citation>
    <scope>NUCLEOTIDE SEQUENCE</scope>
</reference>
<evidence type="ECO:0000256" key="2">
    <source>
        <dbReference type="ARBA" id="ARBA00015341"/>
    </source>
</evidence>
<dbReference type="GO" id="GO:0051301">
    <property type="term" value="P:cell division"/>
    <property type="evidence" value="ECO:0007669"/>
    <property type="project" value="UniProtKB-KW"/>
</dbReference>
<keyword evidence="9" id="KW-0863">Zinc-finger</keyword>
<keyword evidence="4" id="KW-0498">Mitosis</keyword>
<dbReference type="CDD" id="cd18793">
    <property type="entry name" value="SF2_C_SNF"/>
    <property type="match status" value="1"/>
</dbReference>
<evidence type="ECO:0000256" key="3">
    <source>
        <dbReference type="ARBA" id="ARBA00022618"/>
    </source>
</evidence>
<dbReference type="SUPFAM" id="SSF52540">
    <property type="entry name" value="P-loop containing nucleoside triphosphate hydrolases"/>
    <property type="match status" value="2"/>
</dbReference>
<accession>A0A8X6LH36</accession>
<dbReference type="InterPro" id="IPR022138">
    <property type="entry name" value="DUF3670"/>
</dbReference>
<keyword evidence="14" id="KW-1185">Reference proteome</keyword>
<dbReference type="PANTHER" id="PTHR45629">
    <property type="entry name" value="SNF2/RAD54 FAMILY MEMBER"/>
    <property type="match status" value="1"/>
</dbReference>
<dbReference type="Proteomes" id="UP000887116">
    <property type="component" value="Unassembled WGS sequence"/>
</dbReference>
<evidence type="ECO:0000259" key="12">
    <source>
        <dbReference type="PROSITE" id="PS51194"/>
    </source>
</evidence>
<dbReference type="InterPro" id="IPR049730">
    <property type="entry name" value="SNF2/RAD54-like_C"/>
</dbReference>
<gene>
    <name evidence="13" type="primary">ywqA</name>
    <name evidence="13" type="ORF">TNCT_499491</name>
</gene>
<dbReference type="AlphaFoldDB" id="A0A8X6LH36"/>
<dbReference type="Gene3D" id="3.40.50.10810">
    <property type="entry name" value="Tandem AAA-ATPase domain"/>
    <property type="match status" value="1"/>
</dbReference>
<evidence type="ECO:0000256" key="1">
    <source>
        <dbReference type="ARBA" id="ARBA00011467"/>
    </source>
</evidence>
<dbReference type="PROSITE" id="PS51194">
    <property type="entry name" value="HELICASE_CTER"/>
    <property type="match status" value="1"/>
</dbReference>